<organism evidence="2 3">
    <name type="scientific">Setaria italica</name>
    <name type="common">Foxtail millet</name>
    <name type="synonym">Panicum italicum</name>
    <dbReference type="NCBI Taxonomy" id="4555"/>
    <lineage>
        <taxon>Eukaryota</taxon>
        <taxon>Viridiplantae</taxon>
        <taxon>Streptophyta</taxon>
        <taxon>Embryophyta</taxon>
        <taxon>Tracheophyta</taxon>
        <taxon>Spermatophyta</taxon>
        <taxon>Magnoliopsida</taxon>
        <taxon>Liliopsida</taxon>
        <taxon>Poales</taxon>
        <taxon>Poaceae</taxon>
        <taxon>PACMAD clade</taxon>
        <taxon>Panicoideae</taxon>
        <taxon>Panicodae</taxon>
        <taxon>Paniceae</taxon>
        <taxon>Cenchrinae</taxon>
        <taxon>Setaria</taxon>
    </lineage>
</organism>
<evidence type="ECO:0000313" key="3">
    <source>
        <dbReference type="Proteomes" id="UP000004995"/>
    </source>
</evidence>
<evidence type="ECO:0000313" key="2">
    <source>
        <dbReference type="EnsemblPlants" id="KQL14335"/>
    </source>
</evidence>
<protein>
    <submittedName>
        <fullName evidence="2">Uncharacterized protein</fullName>
    </submittedName>
</protein>
<dbReference type="Proteomes" id="UP000004995">
    <property type="component" value="Unassembled WGS sequence"/>
</dbReference>
<reference evidence="2" key="2">
    <citation type="submission" date="2018-08" db="UniProtKB">
        <authorList>
            <consortium name="EnsemblPlants"/>
        </authorList>
    </citation>
    <scope>IDENTIFICATION</scope>
    <source>
        <strain evidence="2">Yugu1</strain>
    </source>
</reference>
<dbReference type="EMBL" id="AGNK02001554">
    <property type="status" value="NOT_ANNOTATED_CDS"/>
    <property type="molecule type" value="Genomic_DNA"/>
</dbReference>
<proteinExistence type="predicted"/>
<sequence length="108" mass="12140">MTITSITAPDTKKNKSPQASRLQPCISSQTPTNPRQRKLTRNLHTKLEARQLVRSCYPNGSETTQQRIPKPKLQKRTTNFQIRSHAPGTDDNPQLSERGSKLHPSPNA</sequence>
<dbReference type="HOGENOM" id="CLU_2201609_0_0_1"/>
<name>K3ZAZ2_SETIT</name>
<feature type="compositionally biased region" description="Polar residues" evidence="1">
    <location>
        <begin position="58"/>
        <end position="67"/>
    </location>
</feature>
<accession>K3ZAZ2</accession>
<feature type="compositionally biased region" description="Polar residues" evidence="1">
    <location>
        <begin position="16"/>
        <end position="34"/>
    </location>
</feature>
<dbReference type="EnsemblPlants" id="KQL14335">
    <property type="protein sequence ID" value="KQL14335"/>
    <property type="gene ID" value="SETIT_023713mg"/>
</dbReference>
<reference evidence="3" key="1">
    <citation type="journal article" date="2012" name="Nat. Biotechnol.">
        <title>Reference genome sequence of the model plant Setaria.</title>
        <authorList>
            <person name="Bennetzen J.L."/>
            <person name="Schmutz J."/>
            <person name="Wang H."/>
            <person name="Percifield R."/>
            <person name="Hawkins J."/>
            <person name="Pontaroli A.C."/>
            <person name="Estep M."/>
            <person name="Feng L."/>
            <person name="Vaughn J.N."/>
            <person name="Grimwood J."/>
            <person name="Jenkins J."/>
            <person name="Barry K."/>
            <person name="Lindquist E."/>
            <person name="Hellsten U."/>
            <person name="Deshpande S."/>
            <person name="Wang X."/>
            <person name="Wu X."/>
            <person name="Mitros T."/>
            <person name="Triplett J."/>
            <person name="Yang X."/>
            <person name="Ye C.Y."/>
            <person name="Mauro-Herrera M."/>
            <person name="Wang L."/>
            <person name="Li P."/>
            <person name="Sharma M."/>
            <person name="Sharma R."/>
            <person name="Ronald P.C."/>
            <person name="Panaud O."/>
            <person name="Kellogg E.A."/>
            <person name="Brutnell T.P."/>
            <person name="Doust A.N."/>
            <person name="Tuskan G.A."/>
            <person name="Rokhsar D."/>
            <person name="Devos K.M."/>
        </authorList>
    </citation>
    <scope>NUCLEOTIDE SEQUENCE [LARGE SCALE GENOMIC DNA]</scope>
    <source>
        <strain evidence="3">cv. Yugu1</strain>
    </source>
</reference>
<feature type="region of interest" description="Disordered" evidence="1">
    <location>
        <begin position="1"/>
        <end position="43"/>
    </location>
</feature>
<dbReference type="Gramene" id="KQL14335">
    <property type="protein sequence ID" value="KQL14335"/>
    <property type="gene ID" value="SETIT_023713mg"/>
</dbReference>
<dbReference type="InParanoid" id="K3ZAZ2"/>
<dbReference type="AlphaFoldDB" id="K3ZAZ2"/>
<feature type="region of interest" description="Disordered" evidence="1">
    <location>
        <begin position="55"/>
        <end position="108"/>
    </location>
</feature>
<evidence type="ECO:0000256" key="1">
    <source>
        <dbReference type="SAM" id="MobiDB-lite"/>
    </source>
</evidence>
<keyword evidence="3" id="KW-1185">Reference proteome</keyword>